<dbReference type="CDD" id="cd00291">
    <property type="entry name" value="SirA_YedF_YeeD"/>
    <property type="match status" value="1"/>
</dbReference>
<evidence type="ECO:0000313" key="3">
    <source>
        <dbReference type="Proteomes" id="UP000094463"/>
    </source>
</evidence>
<dbReference type="Pfam" id="PF00581">
    <property type="entry name" value="Rhodanese"/>
    <property type="match status" value="1"/>
</dbReference>
<evidence type="ECO:0000313" key="2">
    <source>
        <dbReference type="EMBL" id="AOM83703.1"/>
    </source>
</evidence>
<sequence length="189" mass="20901">MSIKVDHVVDAKGLACPMPVVKTKKMMDQIDAGQVLLVEATDRGSLADMKGWAKNTGNQYLGSKEDGDVLFHYLRKSDDADTKEIEEFEPVASNDDVKSKIGESGVTILDVREPAEYTFSRIPGSVSIPMGELEERMDELSKEDDVYVICRTGSRSNMASHTLKEKGFDKVHNVKPGMTEWDGPVESTE</sequence>
<dbReference type="OrthoDB" id="9796234at2"/>
<dbReference type="EMBL" id="CP012502">
    <property type="protein sequence ID" value="AOM83703.1"/>
    <property type="molecule type" value="Genomic_DNA"/>
</dbReference>
<dbReference type="PANTHER" id="PTHR43031">
    <property type="entry name" value="FAD-DEPENDENT OXIDOREDUCTASE"/>
    <property type="match status" value="1"/>
</dbReference>
<protein>
    <submittedName>
        <fullName evidence="2">Rhodanese-like domain protein</fullName>
    </submittedName>
</protein>
<dbReference type="Proteomes" id="UP000094463">
    <property type="component" value="Chromosome"/>
</dbReference>
<dbReference type="Pfam" id="PF01206">
    <property type="entry name" value="TusA"/>
    <property type="match status" value="1"/>
</dbReference>
<organism evidence="2 3">
    <name type="scientific">Salisediminibacterium beveridgei</name>
    <dbReference type="NCBI Taxonomy" id="632773"/>
    <lineage>
        <taxon>Bacteria</taxon>
        <taxon>Bacillati</taxon>
        <taxon>Bacillota</taxon>
        <taxon>Bacilli</taxon>
        <taxon>Bacillales</taxon>
        <taxon>Bacillaceae</taxon>
        <taxon>Salisediminibacterium</taxon>
    </lineage>
</organism>
<dbReference type="AlphaFoldDB" id="A0A1D7QXF6"/>
<dbReference type="Gene3D" id="3.30.110.40">
    <property type="entry name" value="TusA-like domain"/>
    <property type="match status" value="1"/>
</dbReference>
<dbReference type="InterPro" id="IPR036873">
    <property type="entry name" value="Rhodanese-like_dom_sf"/>
</dbReference>
<evidence type="ECO:0000259" key="1">
    <source>
        <dbReference type="PROSITE" id="PS50206"/>
    </source>
</evidence>
<feature type="domain" description="Rhodanese" evidence="1">
    <location>
        <begin position="102"/>
        <end position="187"/>
    </location>
</feature>
<dbReference type="KEGG" id="bbev:BBEV_2362"/>
<dbReference type="CDD" id="cd00158">
    <property type="entry name" value="RHOD"/>
    <property type="match status" value="1"/>
</dbReference>
<dbReference type="PROSITE" id="PS50206">
    <property type="entry name" value="RHODANESE_3"/>
    <property type="match status" value="1"/>
</dbReference>
<dbReference type="PROSITE" id="PS01148">
    <property type="entry name" value="UPF0033"/>
    <property type="match status" value="1"/>
</dbReference>
<dbReference type="SUPFAM" id="SSF64307">
    <property type="entry name" value="SirA-like"/>
    <property type="match status" value="1"/>
</dbReference>
<dbReference type="InterPro" id="IPR050229">
    <property type="entry name" value="GlpE_sulfurtransferase"/>
</dbReference>
<dbReference type="Gene3D" id="3.40.250.10">
    <property type="entry name" value="Rhodanese-like domain"/>
    <property type="match status" value="1"/>
</dbReference>
<dbReference type="SUPFAM" id="SSF52821">
    <property type="entry name" value="Rhodanese/Cell cycle control phosphatase"/>
    <property type="match status" value="1"/>
</dbReference>
<dbReference type="RefSeq" id="WP_069365657.1">
    <property type="nucleotide sequence ID" value="NZ_CP012502.1"/>
</dbReference>
<keyword evidence="3" id="KW-1185">Reference proteome</keyword>
<dbReference type="InterPro" id="IPR001763">
    <property type="entry name" value="Rhodanese-like_dom"/>
</dbReference>
<dbReference type="InterPro" id="IPR001455">
    <property type="entry name" value="TusA-like"/>
</dbReference>
<dbReference type="STRING" id="632773.BBEV_2362"/>
<dbReference type="SMART" id="SM00450">
    <property type="entry name" value="RHOD"/>
    <property type="match status" value="1"/>
</dbReference>
<reference evidence="2 3" key="1">
    <citation type="submission" date="2015-08" db="EMBL/GenBank/DDBJ databases">
        <title>The complete genome sequence of Bacillus beveridgei MLTeJB.</title>
        <authorList>
            <person name="Hanson T.E."/>
            <person name="Mesa C."/>
            <person name="Basesman S.M."/>
            <person name="Oremland R.S."/>
        </authorList>
    </citation>
    <scope>NUCLEOTIDE SEQUENCE [LARGE SCALE GENOMIC DNA]</scope>
    <source>
        <strain evidence="2 3">MLTeJB</strain>
    </source>
</reference>
<dbReference type="InterPro" id="IPR036868">
    <property type="entry name" value="TusA-like_sf"/>
</dbReference>
<name>A0A1D7QXF6_9BACI</name>
<accession>A0A1D7QXF6</accession>
<dbReference type="PATRIC" id="fig|632773.3.peg.2467"/>
<dbReference type="PANTHER" id="PTHR43031:SF1">
    <property type="entry name" value="PYRIDINE NUCLEOTIDE-DISULPHIDE OXIDOREDUCTASE"/>
    <property type="match status" value="1"/>
</dbReference>
<proteinExistence type="predicted"/>
<gene>
    <name evidence="2" type="ORF">BBEV_2362</name>
</gene>